<sequence>MFDPTEAHLGATQQLTVLLWPRRQNIQKGPCKLIRLAPNVQSLQGAVANARLDDLFFRAHFPNLKELHIHCHPTTPRLPLIRGLQMIADSLTHLTLYDCTSLQLRDILEACPNLVFLQTSHVDAGMSLSSSSTYPKIKHLALYNQSAQARSHEDMVDVLARFPSLRILEIPPMPDSNLLPILHTHCPYLQAIFYAYTSEDFDVTILSVHPNRKGIASACLYGDDYKQDDLIRFLHLQRDSLEVIHFCGSINIHANAYWTISNGRVLPPTPDYNNPSFPRLVDLHFTNDDPSSQSSIHFHYSYFLPGIANAMTKLKHLQKLQTDILHNVDIDHDIQVDTISNDSIQQFLQHHIALGDRSTLEHVVVKMDTMEMSDMPCIRLLARMTRLKYLELLVSDVPSTCIPFMKEISQGCPSLEKLTLGAFGSMLADGLLMPLRTHPNLKCLDVGDHPLSNHNMMALCTFRNIKQLELHYPVPTDLREILQDHIPKVYICS</sequence>
<gene>
    <name evidence="1" type="ORF">LCOR_06039.1</name>
</gene>
<dbReference type="Proteomes" id="UP000027586">
    <property type="component" value="Unassembled WGS sequence"/>
</dbReference>
<organism evidence="1 2">
    <name type="scientific">Lichtheimia corymbifera JMRC:FSU:9682</name>
    <dbReference type="NCBI Taxonomy" id="1263082"/>
    <lineage>
        <taxon>Eukaryota</taxon>
        <taxon>Fungi</taxon>
        <taxon>Fungi incertae sedis</taxon>
        <taxon>Mucoromycota</taxon>
        <taxon>Mucoromycotina</taxon>
        <taxon>Mucoromycetes</taxon>
        <taxon>Mucorales</taxon>
        <taxon>Lichtheimiaceae</taxon>
        <taxon>Lichtheimia</taxon>
    </lineage>
</organism>
<dbReference type="Gene3D" id="3.80.10.10">
    <property type="entry name" value="Ribonuclease Inhibitor"/>
    <property type="match status" value="2"/>
</dbReference>
<evidence type="ECO:0000313" key="1">
    <source>
        <dbReference type="EMBL" id="CDH54822.1"/>
    </source>
</evidence>
<dbReference type="AlphaFoldDB" id="A0A068RYY5"/>
<comment type="caution">
    <text evidence="1">The sequence shown here is derived from an EMBL/GenBank/DDBJ whole genome shotgun (WGS) entry which is preliminary data.</text>
</comment>
<proteinExistence type="predicted"/>
<protein>
    <recommendedName>
        <fullName evidence="3">F-box domain-containing protein</fullName>
    </recommendedName>
</protein>
<evidence type="ECO:0008006" key="3">
    <source>
        <dbReference type="Google" id="ProtNLM"/>
    </source>
</evidence>
<dbReference type="EMBL" id="CBTN010000025">
    <property type="protein sequence ID" value="CDH54822.1"/>
    <property type="molecule type" value="Genomic_DNA"/>
</dbReference>
<evidence type="ECO:0000313" key="2">
    <source>
        <dbReference type="Proteomes" id="UP000027586"/>
    </source>
</evidence>
<keyword evidence="2" id="KW-1185">Reference proteome</keyword>
<reference evidence="1" key="1">
    <citation type="submission" date="2013-08" db="EMBL/GenBank/DDBJ databases">
        <title>Gene expansion shapes genome architecture in the human pathogen Lichtheimia corymbifera: an evolutionary genomics analysis in the ancient terrestrial Mucorales (Mucoromycotina).</title>
        <authorList>
            <person name="Schwartze V.U."/>
            <person name="Winter S."/>
            <person name="Shelest E."/>
            <person name="Marcet-Houben M."/>
            <person name="Horn F."/>
            <person name="Wehner S."/>
            <person name="Hoffmann K."/>
            <person name="Riege K."/>
            <person name="Sammeth M."/>
            <person name="Nowrousian M."/>
            <person name="Valiante V."/>
            <person name="Linde J."/>
            <person name="Jacobsen I.D."/>
            <person name="Marz M."/>
            <person name="Brakhage A.A."/>
            <person name="Gabaldon T."/>
            <person name="Bocker S."/>
            <person name="Voigt K."/>
        </authorList>
    </citation>
    <scope>NUCLEOTIDE SEQUENCE [LARGE SCALE GENOMIC DNA]</scope>
    <source>
        <strain evidence="1">FSU 9682</strain>
    </source>
</reference>
<name>A0A068RYY5_9FUNG</name>
<accession>A0A068RYY5</accession>
<dbReference type="SUPFAM" id="SSF52047">
    <property type="entry name" value="RNI-like"/>
    <property type="match status" value="1"/>
</dbReference>
<dbReference type="VEuPathDB" id="FungiDB:LCOR_06039.1"/>
<dbReference type="InterPro" id="IPR032675">
    <property type="entry name" value="LRR_dom_sf"/>
</dbReference>